<feature type="coiled-coil region" evidence="7">
    <location>
        <begin position="2116"/>
        <end position="2185"/>
    </location>
</feature>
<feature type="coiled-coil region" evidence="7">
    <location>
        <begin position="1484"/>
        <end position="1581"/>
    </location>
</feature>
<evidence type="ECO:0000256" key="2">
    <source>
        <dbReference type="ARBA" id="ARBA00022490"/>
    </source>
</evidence>
<keyword evidence="4 6" id="KW-0067">ATP-binding</keyword>
<gene>
    <name evidence="10" type="ORF">GMARGA_LOCUS6073</name>
</gene>
<comment type="subcellular location">
    <subcellularLocation>
        <location evidence="1">Cytoplasm</location>
    </subcellularLocation>
</comment>
<evidence type="ECO:0000256" key="3">
    <source>
        <dbReference type="ARBA" id="ARBA00022741"/>
    </source>
</evidence>
<proteinExistence type="inferred from homology"/>
<feature type="coiled-coil region" evidence="7">
    <location>
        <begin position="1231"/>
        <end position="1258"/>
    </location>
</feature>
<dbReference type="PROSITE" id="PS00411">
    <property type="entry name" value="KINESIN_MOTOR_1"/>
    <property type="match status" value="1"/>
</dbReference>
<keyword evidence="3 6" id="KW-0547">Nucleotide-binding</keyword>
<evidence type="ECO:0000256" key="1">
    <source>
        <dbReference type="ARBA" id="ARBA00004496"/>
    </source>
</evidence>
<feature type="coiled-coil region" evidence="7">
    <location>
        <begin position="2222"/>
        <end position="2319"/>
    </location>
</feature>
<evidence type="ECO:0000313" key="11">
    <source>
        <dbReference type="Proteomes" id="UP000789901"/>
    </source>
</evidence>
<dbReference type="PRINTS" id="PR00380">
    <property type="entry name" value="KINESINHEAVY"/>
</dbReference>
<comment type="similarity">
    <text evidence="6">Belongs to the TRAFAC class myosin-kinesin ATPase superfamily. Kinesin family.</text>
</comment>
<feature type="compositionally biased region" description="Polar residues" evidence="8">
    <location>
        <begin position="705"/>
        <end position="722"/>
    </location>
</feature>
<dbReference type="PANTHER" id="PTHR47969">
    <property type="entry name" value="CHROMOSOME-ASSOCIATED KINESIN KIF4A-RELATED"/>
    <property type="match status" value="1"/>
</dbReference>
<dbReference type="InterPro" id="IPR001752">
    <property type="entry name" value="Kinesin_motor_dom"/>
</dbReference>
<feature type="coiled-coil region" evidence="7">
    <location>
        <begin position="880"/>
        <end position="911"/>
    </location>
</feature>
<dbReference type="SMART" id="SM00129">
    <property type="entry name" value="KISc"/>
    <property type="match status" value="1"/>
</dbReference>
<dbReference type="SUPFAM" id="SSF52540">
    <property type="entry name" value="P-loop containing nucleoside triphosphate hydrolases"/>
    <property type="match status" value="1"/>
</dbReference>
<feature type="domain" description="Kinesin motor" evidence="9">
    <location>
        <begin position="1"/>
        <end position="355"/>
    </location>
</feature>
<reference evidence="10 11" key="1">
    <citation type="submission" date="2021-06" db="EMBL/GenBank/DDBJ databases">
        <authorList>
            <person name="Kallberg Y."/>
            <person name="Tangrot J."/>
            <person name="Rosling A."/>
        </authorList>
    </citation>
    <scope>NUCLEOTIDE SEQUENCE [LARGE SCALE GENOMIC DNA]</scope>
    <source>
        <strain evidence="10 11">120-4 pot B 10/14</strain>
    </source>
</reference>
<feature type="coiled-coil region" evidence="7">
    <location>
        <begin position="1029"/>
        <end position="1094"/>
    </location>
</feature>
<feature type="binding site" evidence="6">
    <location>
        <begin position="90"/>
        <end position="97"/>
    </location>
    <ligand>
        <name>ATP</name>
        <dbReference type="ChEBI" id="CHEBI:30616"/>
    </ligand>
</feature>
<dbReference type="Pfam" id="PF00225">
    <property type="entry name" value="Kinesin"/>
    <property type="match status" value="1"/>
</dbReference>
<evidence type="ECO:0000256" key="6">
    <source>
        <dbReference type="PROSITE-ProRule" id="PRU00283"/>
    </source>
</evidence>
<dbReference type="InterPro" id="IPR027640">
    <property type="entry name" value="Kinesin-like_fam"/>
</dbReference>
<keyword evidence="6" id="KW-0505">Motor protein</keyword>
<feature type="coiled-coil region" evidence="7">
    <location>
        <begin position="1986"/>
        <end position="2073"/>
    </location>
</feature>
<feature type="coiled-coil region" evidence="7">
    <location>
        <begin position="1872"/>
        <end position="1937"/>
    </location>
</feature>
<dbReference type="InterPro" id="IPR019821">
    <property type="entry name" value="Kinesin_motor_CS"/>
</dbReference>
<dbReference type="PROSITE" id="PS50067">
    <property type="entry name" value="KINESIN_MOTOR_2"/>
    <property type="match status" value="1"/>
</dbReference>
<feature type="coiled-coil region" evidence="7">
    <location>
        <begin position="1778"/>
        <end position="1833"/>
    </location>
</feature>
<feature type="coiled-coil region" evidence="7">
    <location>
        <begin position="429"/>
        <end position="456"/>
    </location>
</feature>
<dbReference type="EMBL" id="CAJVQB010002680">
    <property type="protein sequence ID" value="CAG8583718.1"/>
    <property type="molecule type" value="Genomic_DNA"/>
</dbReference>
<keyword evidence="2" id="KW-0963">Cytoplasm</keyword>
<accession>A0ABN7UI86</accession>
<keyword evidence="5 7" id="KW-0175">Coiled coil</keyword>
<dbReference type="PANTHER" id="PTHR47969:SF15">
    <property type="entry name" value="CHROMOSOME-ASSOCIATED KINESIN KIF4A-RELATED"/>
    <property type="match status" value="1"/>
</dbReference>
<dbReference type="InterPro" id="IPR036961">
    <property type="entry name" value="Kinesin_motor_dom_sf"/>
</dbReference>
<feature type="coiled-coil region" evidence="7">
    <location>
        <begin position="1377"/>
        <end position="1459"/>
    </location>
</feature>
<dbReference type="CDD" id="cd01372">
    <property type="entry name" value="KISc_KIF4"/>
    <property type="match status" value="1"/>
</dbReference>
<comment type="caution">
    <text evidence="10">The sequence shown here is derived from an EMBL/GenBank/DDBJ whole genome shotgun (WGS) entry which is preliminary data.</text>
</comment>
<evidence type="ECO:0000259" key="9">
    <source>
        <dbReference type="PROSITE" id="PS50067"/>
    </source>
</evidence>
<evidence type="ECO:0000256" key="8">
    <source>
        <dbReference type="SAM" id="MobiDB-lite"/>
    </source>
</evidence>
<dbReference type="Proteomes" id="UP000789901">
    <property type="component" value="Unassembled WGS sequence"/>
</dbReference>
<sequence>MVHATKEKENSTVQVADDLVNLPSRFQRNVLSTTEFAPNQVIVHGEKKQTWTFDKVFGPESSQKDVYDQAIKNMVDKFLEGFNVTILAYGQTSSGKTYTMGTSNEYSQLPETKGIIPRSMATLFSYVNSTQYKSRKFVIKVSFVEIYNEDLIDLLAEGDYESRPPVTIREDSKGNMIWSGLQEIKVNSIEEVMRHLMRGSMGRQVSATEMNSQSSRSHAIFSVTLSQQKFVTDFRTRKNEEEGDCVTVTSKFHFVDLAGSERLKRTLATGDRVKEGISINSGLLALGNVISALGDPAKAKNTMHIPYRDSKLTRLLQDSLGGNAKTLMIACVSPVEYNIHETISTLKYANRARNIKNSAIVNQEETGWQDIEYLQTLVLKLRAEIKTLKNSDALNSPSSQPDIIDLQQNYFGSEPTSTSNLIIDSNSEENKENKDIQLLEEQLIDLQNLYMDMSKKYAQASASLNMYKNCDDTSLSSNDQNMIPNQEVLNSMTSKYENCIIKFEKELATVREAVRNAEMLVRVQEIKVLDVEEINIQDIRLINDLRNNISNHEERKKTTEEYIKDLETKLNARESEQKKDQDIINELKERLAHVQSEDNTEKIIKNLELKLKESELNFQKINKNAQKLEKALHDACDAYLKLETRYKKDRANEEDDLNLFLEEIQDRDERISQLDKKAEELVEEIEQMKRLKSETDRNSLKRRQSTSTFSSLTDLETPSTSTPYGDYYTASQIELQIYELQQIQESTMSEFLETKQQYQYSLDKLKNLQKQTRNRGSHRKSLSISNETMDELSNNALIQKLQAELRQLEMFHADKARGLDAVKQEFARLEINHLNTLEIVEELSEEIKRRDAMAQNEVMSVMNSDNIYIDSSDLSTVTSEIDKQEIINRLREEVEQLKEDQKRILDNLDSNQGGYKSDKVLEVEMKISEIKTEMSTVISEHSQKMTANPDDESLNVTFSRLRELEELLIKAFEDKRKARVIDAISCLDADTHLQPELNDEMLEMRMQINKLDIEIESKSHTIAALLFPSIEQQNAIRKLEDELQEARESSHAIVEKKNKLNSISEESDTLVIQLKSLEEKMNNLEAQIVKAKESHHVPTPRRNSLMLLLDTPTHKSINNVGENLLSLQKELFAKSEVMESLQEEQEIVVELQEQLEFLKTNIQQKNELIDHLKEDLEDKPSFQQRLREKEAEALSFRTKLMDVQNKIIYFQNEKNELGMWVRKLETGGDINKDIEIELQVLKKEIMQVREREASALERLRVLKSSIAMETEDNHLHEELENLRSIECAQQERIIELERKIAENGDSVDEEIVKVKTELAIVRKAQEKQINGIETLEQKLKIAEDKSYVAAIKQEINDLKSREIVNLKNIQSIELELRESAIRDMQQVEKLNEEVKKLRGHKREQRKQIEFLQNRLELAEDENPDILSLRNQISESKASEAELQKKVNDLETNFANIQKEAKIFETVKGAEKLLKELEIDQKSTIDQLQLQLNKMKEMKDVATKELSTMKGGSDLQKRLMISLEEEMKRLRRELELTKTNTNSSSEKYEELTNLLNTTHKEYEESLKRIKILESKVESFENNGVASDEKAATARTELVNAKLEVMAQNEMVISLDSQIESVEKERDQNAQRVKELVNILDERELNQKDAVRTLESTLTNFESKILEMKVEPNVNKETIVLMEEKLGIARSQLKETKVIDEKRIKLLNGLENELKTLTKLLVSDEEFMNQKDYNIVNLDSIIHTLETELQMAHSSKTNSTTRIRQLEASLAEATSRLEYNATSSINLETLNAEIQKAKATEIQYRKQVKSLKSKIRDAKQRRNAEHTNLKDATNNIYSLRAQCTLMQNEIEDIKYNSVLDCYDSIDDEMVQNLIKQLKQTHKAAKEKINRVIELEKISYQLESDKINQCEHNEDLEEELDQLQKDIETLADEFADAASKFEDSDKLCKKQRRIIAEMEVALEEAKNPIKISELEGSTDPETNRLLVLNKELRQSHDHLNSKVSEVEKKSDSLTNKIKSLETDLVRLDENDHALTKNLEIQIKQLEFEKDKLQGTNEIVLEEREILEKRITFLREQLRMDGSDETKTAAQIIQLKEFVSNLNKQVSDIKQESADKSKSMEQEICRLLEINAQLEKETNQIGGSSPNKNSTRNKIINHDYTIAEQNDLIKSLQEKVNQLQTQSSSKKKVMRTKLITTGYTRRPKFQKLLKKASIIENENSESKKYVESLESNVAEGEINLSIAKDQLTILQKEKQDYMKLIKSLSEQLNETQMQIENAKYNEEEEQKTMKNILEEERKAKLKAEKARHDLENQMEQIMNKKRRFMCF</sequence>
<evidence type="ECO:0000256" key="4">
    <source>
        <dbReference type="ARBA" id="ARBA00022840"/>
    </source>
</evidence>
<feature type="region of interest" description="Disordered" evidence="8">
    <location>
        <begin position="692"/>
        <end position="722"/>
    </location>
</feature>
<dbReference type="InterPro" id="IPR027417">
    <property type="entry name" value="P-loop_NTPase"/>
</dbReference>
<evidence type="ECO:0000256" key="5">
    <source>
        <dbReference type="ARBA" id="ARBA00023054"/>
    </source>
</evidence>
<feature type="coiled-coil region" evidence="7">
    <location>
        <begin position="1124"/>
        <end position="1206"/>
    </location>
</feature>
<evidence type="ECO:0000313" key="10">
    <source>
        <dbReference type="EMBL" id="CAG8583718.1"/>
    </source>
</evidence>
<keyword evidence="11" id="KW-1185">Reference proteome</keyword>
<name>A0ABN7UI86_GIGMA</name>
<organism evidence="10 11">
    <name type="scientific">Gigaspora margarita</name>
    <dbReference type="NCBI Taxonomy" id="4874"/>
    <lineage>
        <taxon>Eukaryota</taxon>
        <taxon>Fungi</taxon>
        <taxon>Fungi incertae sedis</taxon>
        <taxon>Mucoromycota</taxon>
        <taxon>Glomeromycotina</taxon>
        <taxon>Glomeromycetes</taxon>
        <taxon>Diversisporales</taxon>
        <taxon>Gigasporaceae</taxon>
        <taxon>Gigaspora</taxon>
    </lineage>
</organism>
<dbReference type="Gene3D" id="3.40.850.10">
    <property type="entry name" value="Kinesin motor domain"/>
    <property type="match status" value="1"/>
</dbReference>
<protein>
    <submittedName>
        <fullName evidence="10">25975_t:CDS:1</fullName>
    </submittedName>
</protein>
<evidence type="ECO:0000256" key="7">
    <source>
        <dbReference type="SAM" id="Coils"/>
    </source>
</evidence>